<feature type="compositionally biased region" description="Polar residues" evidence="5">
    <location>
        <begin position="272"/>
        <end position="285"/>
    </location>
</feature>
<evidence type="ECO:0000256" key="3">
    <source>
        <dbReference type="ARBA" id="ARBA00022490"/>
    </source>
</evidence>
<dbReference type="PANTHER" id="PTHR13105">
    <property type="entry name" value="MYELOID LEUKEMIA FACTOR"/>
    <property type="match status" value="1"/>
</dbReference>
<name>A0A0S3SY11_PHAAN</name>
<protein>
    <recommendedName>
        <fullName evidence="9">Myeloid leukemia factor 1</fullName>
    </recommendedName>
</protein>
<evidence type="ECO:0000313" key="8">
    <source>
        <dbReference type="Proteomes" id="UP000291084"/>
    </source>
</evidence>
<keyword evidence="4" id="KW-0597">Phosphoprotein</keyword>
<dbReference type="Proteomes" id="UP000291084">
    <property type="component" value="Chromosome 9"/>
</dbReference>
<feature type="region of interest" description="Disordered" evidence="5">
    <location>
        <begin position="272"/>
        <end position="323"/>
    </location>
</feature>
<dbReference type="InterPro" id="IPR019376">
    <property type="entry name" value="Myeloid_leukemia_factor"/>
</dbReference>
<evidence type="ECO:0000256" key="1">
    <source>
        <dbReference type="ARBA" id="ARBA00004496"/>
    </source>
</evidence>
<evidence type="ECO:0008006" key="9">
    <source>
        <dbReference type="Google" id="ProtNLM"/>
    </source>
</evidence>
<keyword evidence="8" id="KW-1185">Reference proteome</keyword>
<keyword evidence="3" id="KW-0963">Cytoplasm</keyword>
<dbReference type="EMBL" id="AP015042">
    <property type="protein sequence ID" value="BAT97750.1"/>
    <property type="molecule type" value="Genomic_DNA"/>
</dbReference>
<dbReference type="Pfam" id="PF10248">
    <property type="entry name" value="Mlf1IP"/>
    <property type="match status" value="1"/>
</dbReference>
<dbReference type="GO" id="GO:0005737">
    <property type="term" value="C:cytoplasm"/>
    <property type="evidence" value="ECO:0007669"/>
    <property type="project" value="UniProtKB-SubCell"/>
</dbReference>
<evidence type="ECO:0000313" key="7">
    <source>
        <dbReference type="EMBL" id="BAT97750.1"/>
    </source>
</evidence>
<feature type="compositionally biased region" description="Acidic residues" evidence="5">
    <location>
        <begin position="75"/>
        <end position="88"/>
    </location>
</feature>
<keyword evidence="6" id="KW-0812">Transmembrane</keyword>
<organism evidence="7 8">
    <name type="scientific">Vigna angularis var. angularis</name>
    <dbReference type="NCBI Taxonomy" id="157739"/>
    <lineage>
        <taxon>Eukaryota</taxon>
        <taxon>Viridiplantae</taxon>
        <taxon>Streptophyta</taxon>
        <taxon>Embryophyta</taxon>
        <taxon>Tracheophyta</taxon>
        <taxon>Spermatophyta</taxon>
        <taxon>Magnoliopsida</taxon>
        <taxon>eudicotyledons</taxon>
        <taxon>Gunneridae</taxon>
        <taxon>Pentapetalae</taxon>
        <taxon>rosids</taxon>
        <taxon>fabids</taxon>
        <taxon>Fabales</taxon>
        <taxon>Fabaceae</taxon>
        <taxon>Papilionoideae</taxon>
        <taxon>50 kb inversion clade</taxon>
        <taxon>NPAAA clade</taxon>
        <taxon>indigoferoid/millettioid clade</taxon>
        <taxon>Phaseoleae</taxon>
        <taxon>Vigna</taxon>
    </lineage>
</organism>
<comment type="similarity">
    <text evidence="2">Belongs to the MLF family.</text>
</comment>
<keyword evidence="6" id="KW-0472">Membrane</keyword>
<feature type="transmembrane region" description="Helical" evidence="6">
    <location>
        <begin position="165"/>
        <end position="190"/>
    </location>
</feature>
<dbReference type="AlphaFoldDB" id="A0A0S3SY11"/>
<comment type="subcellular location">
    <subcellularLocation>
        <location evidence="1">Cytoplasm</location>
    </subcellularLocation>
</comment>
<evidence type="ECO:0000256" key="5">
    <source>
        <dbReference type="SAM" id="MobiDB-lite"/>
    </source>
</evidence>
<sequence>MQKGREVRDGIFEPRGFGDFGGFGFHERMMPSLFGGRDPFDDPFFRDPFDSLFGSNSASRAMQNPNREKGVVIEELDSDDCPQDGDNDFDQKKSRSTVEPSVEHPDDDDVSERKNSDVTYKNDLYKTKPSKANKFSFQSSRVTYGGIDGAYYTSTRTRKMGANGVWDFVLVSLVRIIIAICSIVCFNVIFVNQVVMEENKEADSTTGQATHRISRGIHDKGHSVFRKLDSDGKVDTTQTLHNLNEDELVGFEEAWKGNNMARLPGFDVHMSGDSSNVKQNSNQSWPLAYLEPSKEERKFPSNPEAGNSSAGRRTKKVIRINID</sequence>
<evidence type="ECO:0000256" key="6">
    <source>
        <dbReference type="SAM" id="Phobius"/>
    </source>
</evidence>
<reference evidence="7 8" key="1">
    <citation type="journal article" date="2015" name="Sci. Rep.">
        <title>The power of single molecule real-time sequencing technology in the de novo assembly of a eukaryotic genome.</title>
        <authorList>
            <person name="Sakai H."/>
            <person name="Naito K."/>
            <person name="Ogiso-Tanaka E."/>
            <person name="Takahashi Y."/>
            <person name="Iseki K."/>
            <person name="Muto C."/>
            <person name="Satou K."/>
            <person name="Teruya K."/>
            <person name="Shiroma A."/>
            <person name="Shimoji M."/>
            <person name="Hirano T."/>
            <person name="Itoh T."/>
            <person name="Kaga A."/>
            <person name="Tomooka N."/>
        </authorList>
    </citation>
    <scope>NUCLEOTIDE SEQUENCE [LARGE SCALE GENOMIC DNA]</scope>
    <source>
        <strain evidence="8">cv. Shumari</strain>
    </source>
</reference>
<feature type="region of interest" description="Disordered" evidence="5">
    <location>
        <begin position="75"/>
        <end position="116"/>
    </location>
</feature>
<evidence type="ECO:0000256" key="4">
    <source>
        <dbReference type="ARBA" id="ARBA00022553"/>
    </source>
</evidence>
<accession>A0A0S3SY11</accession>
<keyword evidence="6" id="KW-1133">Transmembrane helix</keyword>
<evidence type="ECO:0000256" key="2">
    <source>
        <dbReference type="ARBA" id="ARBA00008332"/>
    </source>
</evidence>
<gene>
    <name evidence="7" type="primary">Vigan.09G128500</name>
    <name evidence="7" type="ORF">VIGAN_09128500</name>
</gene>
<feature type="compositionally biased region" description="Basic residues" evidence="5">
    <location>
        <begin position="312"/>
        <end position="323"/>
    </location>
</feature>
<proteinExistence type="inferred from homology"/>
<dbReference type="OrthoDB" id="8707547at2759"/>